<dbReference type="Proteomes" id="UP001500689">
    <property type="component" value="Unassembled WGS sequence"/>
</dbReference>
<accession>A0ABP6UTR4</accession>
<sequence length="98" mass="10535">MARQLRFLCKLNTTANVTVRVVPSGISEHAGSSGSFTLYDLRQGLIGYLRHHAAGSFIPDHDGDYRSLVNQLDQLALPKQQSSAAISQLAVGLDPNTG</sequence>
<gene>
    <name evidence="2" type="ORF">GCM10022222_00090</name>
</gene>
<dbReference type="EMBL" id="BAAAZN010000001">
    <property type="protein sequence ID" value="GAA3522309.1"/>
    <property type="molecule type" value="Genomic_DNA"/>
</dbReference>
<dbReference type="RefSeq" id="WP_344854102.1">
    <property type="nucleotide sequence ID" value="NZ_BAAAZN010000001.1"/>
</dbReference>
<protein>
    <recommendedName>
        <fullName evidence="1">DUF5753 domain-containing protein</fullName>
    </recommendedName>
</protein>
<evidence type="ECO:0000313" key="2">
    <source>
        <dbReference type="EMBL" id="GAA3522309.1"/>
    </source>
</evidence>
<comment type="caution">
    <text evidence="2">The sequence shown here is derived from an EMBL/GenBank/DDBJ whole genome shotgun (WGS) entry which is preliminary data.</text>
</comment>
<dbReference type="InterPro" id="IPR043917">
    <property type="entry name" value="DUF5753"/>
</dbReference>
<evidence type="ECO:0000313" key="3">
    <source>
        <dbReference type="Proteomes" id="UP001500689"/>
    </source>
</evidence>
<evidence type="ECO:0000259" key="1">
    <source>
        <dbReference type="Pfam" id="PF19054"/>
    </source>
</evidence>
<name>A0ABP6UTR4_9PSEU</name>
<dbReference type="Pfam" id="PF19054">
    <property type="entry name" value="DUF5753"/>
    <property type="match status" value="1"/>
</dbReference>
<feature type="domain" description="DUF5753" evidence="1">
    <location>
        <begin position="1"/>
        <end position="87"/>
    </location>
</feature>
<keyword evidence="3" id="KW-1185">Reference proteome</keyword>
<reference evidence="3" key="1">
    <citation type="journal article" date="2019" name="Int. J. Syst. Evol. Microbiol.">
        <title>The Global Catalogue of Microorganisms (GCM) 10K type strain sequencing project: providing services to taxonomists for standard genome sequencing and annotation.</title>
        <authorList>
            <consortium name="The Broad Institute Genomics Platform"/>
            <consortium name="The Broad Institute Genome Sequencing Center for Infectious Disease"/>
            <person name="Wu L."/>
            <person name="Ma J."/>
        </authorList>
    </citation>
    <scope>NUCLEOTIDE SEQUENCE [LARGE SCALE GENOMIC DNA]</scope>
    <source>
        <strain evidence="3">JCM 16898</strain>
    </source>
</reference>
<proteinExistence type="predicted"/>
<organism evidence="2 3">
    <name type="scientific">Amycolatopsis ultiminotia</name>
    <dbReference type="NCBI Taxonomy" id="543629"/>
    <lineage>
        <taxon>Bacteria</taxon>
        <taxon>Bacillati</taxon>
        <taxon>Actinomycetota</taxon>
        <taxon>Actinomycetes</taxon>
        <taxon>Pseudonocardiales</taxon>
        <taxon>Pseudonocardiaceae</taxon>
        <taxon>Amycolatopsis</taxon>
    </lineage>
</organism>